<comment type="caution">
    <text evidence="1">The sequence shown here is derived from an EMBL/GenBank/DDBJ whole genome shotgun (WGS) entry which is preliminary data.</text>
</comment>
<dbReference type="Proteomes" id="UP001162992">
    <property type="component" value="Chromosome 22"/>
</dbReference>
<gene>
    <name evidence="1" type="ORF">O6H91_22G063500</name>
</gene>
<accession>A0ACC2AGI1</accession>
<dbReference type="EMBL" id="CM055113">
    <property type="protein sequence ID" value="KAJ7516571.1"/>
    <property type="molecule type" value="Genomic_DNA"/>
</dbReference>
<proteinExistence type="predicted"/>
<evidence type="ECO:0000313" key="2">
    <source>
        <dbReference type="Proteomes" id="UP001162992"/>
    </source>
</evidence>
<reference evidence="2" key="1">
    <citation type="journal article" date="2024" name="Proc. Natl. Acad. Sci. U.S.A.">
        <title>Extraordinary preservation of gene collinearity over three hundred million years revealed in homosporous lycophytes.</title>
        <authorList>
            <person name="Li C."/>
            <person name="Wickell D."/>
            <person name="Kuo L.Y."/>
            <person name="Chen X."/>
            <person name="Nie B."/>
            <person name="Liao X."/>
            <person name="Peng D."/>
            <person name="Ji J."/>
            <person name="Jenkins J."/>
            <person name="Williams M."/>
            <person name="Shu S."/>
            <person name="Plott C."/>
            <person name="Barry K."/>
            <person name="Rajasekar S."/>
            <person name="Grimwood J."/>
            <person name="Han X."/>
            <person name="Sun S."/>
            <person name="Hou Z."/>
            <person name="He W."/>
            <person name="Dai G."/>
            <person name="Sun C."/>
            <person name="Schmutz J."/>
            <person name="Leebens-Mack J.H."/>
            <person name="Li F.W."/>
            <person name="Wang L."/>
        </authorList>
    </citation>
    <scope>NUCLEOTIDE SEQUENCE [LARGE SCALE GENOMIC DNA]</scope>
    <source>
        <strain evidence="2">cv. PW_Plant_1</strain>
    </source>
</reference>
<name>A0ACC2AGI1_DIPCM</name>
<protein>
    <submittedName>
        <fullName evidence="1">Uncharacterized protein</fullName>
    </submittedName>
</protein>
<evidence type="ECO:0000313" key="1">
    <source>
        <dbReference type="EMBL" id="KAJ7516571.1"/>
    </source>
</evidence>
<keyword evidence="2" id="KW-1185">Reference proteome</keyword>
<sequence>MGGGGEKQNMQVSSMSGMDSWSAISSKDSDSALDKPNCRRGQTAYVSEDGVDDTQFLEWKRRILQQTENLKKRAEHIEEHRQSILSYTPGQWLVETGGIKRRMFAIPKITTLLLVGPMGAGKSTLINNLLRVVNDLDRGFDRAQVCDDPSENGTFFLEEYVLCESSKRICAFDTRGLMEGDLTEDLALLEHWLEEGVHHGQMALRSSDSSNVKSALETKGRHGHHKLSEKREVNFVIFVVSAVAIHKMMTGGNLHSRACLTRLFKSPYLTFKDDRPVAVLTHGDELCMDDRVAARIALGKILGLSPLDQIFDIAGFTGRVVEDSEPDLLRDIALLEMLEYVLQRADRNLPYKMGIMVHIKQAWKGVTRLFDSLDGARKIAVLAIVFCWFLLLGLFLAVTLVVIRESSNMTRICNKKNWYD</sequence>
<organism evidence="1 2">
    <name type="scientific">Diphasiastrum complanatum</name>
    <name type="common">Issler's clubmoss</name>
    <name type="synonym">Lycopodium complanatum</name>
    <dbReference type="NCBI Taxonomy" id="34168"/>
    <lineage>
        <taxon>Eukaryota</taxon>
        <taxon>Viridiplantae</taxon>
        <taxon>Streptophyta</taxon>
        <taxon>Embryophyta</taxon>
        <taxon>Tracheophyta</taxon>
        <taxon>Lycopodiopsida</taxon>
        <taxon>Lycopodiales</taxon>
        <taxon>Lycopodiaceae</taxon>
        <taxon>Lycopodioideae</taxon>
        <taxon>Diphasiastrum</taxon>
    </lineage>
</organism>